<dbReference type="GO" id="GO:0008270">
    <property type="term" value="F:zinc ion binding"/>
    <property type="evidence" value="ECO:0007669"/>
    <property type="project" value="UniProtKB-KW"/>
</dbReference>
<evidence type="ECO:0000256" key="9">
    <source>
        <dbReference type="ARBA" id="ARBA00023242"/>
    </source>
</evidence>
<protein>
    <recommendedName>
        <fullName evidence="3">RING-type E3 ubiquitin transferase</fullName>
        <ecNumber evidence="3">2.3.2.27</ecNumber>
    </recommendedName>
</protein>
<reference evidence="13" key="1">
    <citation type="submission" date="2009-03" db="EMBL/GenBank/DDBJ databases">
        <title>Caligus clemensi ESTs and full-length cDNAs.</title>
        <authorList>
            <person name="Yasuike M."/>
            <person name="von Schalburg K."/>
            <person name="Cooper G."/>
            <person name="Leong J."/>
            <person name="Jones S.R.M."/>
            <person name="Koop B.F."/>
        </authorList>
    </citation>
    <scope>NUCLEOTIDE SEQUENCE</scope>
    <source>
        <tissue evidence="13">Whole</tissue>
    </source>
</reference>
<evidence type="ECO:0000256" key="11">
    <source>
        <dbReference type="SAM" id="MobiDB-lite"/>
    </source>
</evidence>
<keyword evidence="6 10" id="KW-0863">Zinc-finger</keyword>
<dbReference type="GO" id="GO:0035861">
    <property type="term" value="C:site of double-strand break"/>
    <property type="evidence" value="ECO:0007669"/>
    <property type="project" value="TreeGrafter"/>
</dbReference>
<name>C1C1M8_CALCM</name>
<dbReference type="PROSITE" id="PS50089">
    <property type="entry name" value="ZF_RING_2"/>
    <property type="match status" value="1"/>
</dbReference>
<evidence type="ECO:0000256" key="8">
    <source>
        <dbReference type="ARBA" id="ARBA00022833"/>
    </source>
</evidence>
<dbReference type="GO" id="GO:0005634">
    <property type="term" value="C:nucleus"/>
    <property type="evidence" value="ECO:0007669"/>
    <property type="project" value="UniProtKB-SubCell"/>
</dbReference>
<evidence type="ECO:0000313" key="13">
    <source>
        <dbReference type="EMBL" id="ACO15181.1"/>
    </source>
</evidence>
<dbReference type="GO" id="GO:0031491">
    <property type="term" value="F:nucleosome binding"/>
    <property type="evidence" value="ECO:0007669"/>
    <property type="project" value="TreeGrafter"/>
</dbReference>
<evidence type="ECO:0000256" key="3">
    <source>
        <dbReference type="ARBA" id="ARBA00012483"/>
    </source>
</evidence>
<dbReference type="EC" id="2.3.2.27" evidence="3"/>
<evidence type="ECO:0000256" key="1">
    <source>
        <dbReference type="ARBA" id="ARBA00000900"/>
    </source>
</evidence>
<keyword evidence="7" id="KW-0833">Ubl conjugation pathway</keyword>
<dbReference type="InterPro" id="IPR051657">
    <property type="entry name" value="RNF168/RNF169_E3_ubiq-ligase"/>
</dbReference>
<evidence type="ECO:0000256" key="7">
    <source>
        <dbReference type="ARBA" id="ARBA00022786"/>
    </source>
</evidence>
<evidence type="ECO:0000256" key="5">
    <source>
        <dbReference type="ARBA" id="ARBA00022763"/>
    </source>
</evidence>
<dbReference type="PANTHER" id="PTHR23328">
    <property type="entry name" value="RING-TYPE DOMAIN-CONTAINING PROTEIN"/>
    <property type="match status" value="1"/>
</dbReference>
<dbReference type="SUPFAM" id="SSF57850">
    <property type="entry name" value="RING/U-box"/>
    <property type="match status" value="1"/>
</dbReference>
<dbReference type="SMART" id="SM00184">
    <property type="entry name" value="RING"/>
    <property type="match status" value="1"/>
</dbReference>
<evidence type="ECO:0000259" key="12">
    <source>
        <dbReference type="PROSITE" id="PS50089"/>
    </source>
</evidence>
<sequence>MPKTRRRSTSVVAPFNKECPVCLCIPPDPIKLPCRHILCLTCFKQNVEITSLNCPLCKRRLSIWTRRLNASGGPTVDHSVQKWLQDHENKPSTSCQVPDPVYNLENSLSWLVSAPGKDTQDYLLNTNLKEQRIIEEQLRRERKDAQFARLLQKSLDNNPVDRSTNSVDAYPLRSRNS</sequence>
<dbReference type="EMBL" id="BT080757">
    <property type="protein sequence ID" value="ACO15181.1"/>
    <property type="molecule type" value="mRNA"/>
</dbReference>
<feature type="compositionally biased region" description="Polar residues" evidence="11">
    <location>
        <begin position="156"/>
        <end position="167"/>
    </location>
</feature>
<dbReference type="GO" id="GO:0061630">
    <property type="term" value="F:ubiquitin protein ligase activity"/>
    <property type="evidence" value="ECO:0007669"/>
    <property type="project" value="UniProtKB-EC"/>
</dbReference>
<feature type="domain" description="RING-type" evidence="12">
    <location>
        <begin position="19"/>
        <end position="58"/>
    </location>
</feature>
<evidence type="ECO:0000256" key="6">
    <source>
        <dbReference type="ARBA" id="ARBA00022771"/>
    </source>
</evidence>
<comment type="catalytic activity">
    <reaction evidence="1">
        <text>S-ubiquitinyl-[E2 ubiquitin-conjugating enzyme]-L-cysteine + [acceptor protein]-L-lysine = [E2 ubiquitin-conjugating enzyme]-L-cysteine + N(6)-ubiquitinyl-[acceptor protein]-L-lysine.</text>
        <dbReference type="EC" id="2.3.2.27"/>
    </reaction>
</comment>
<keyword evidence="5" id="KW-0227">DNA damage</keyword>
<keyword evidence="4" id="KW-0808">Transferase</keyword>
<proteinExistence type="evidence at transcript level"/>
<evidence type="ECO:0000256" key="2">
    <source>
        <dbReference type="ARBA" id="ARBA00004123"/>
    </source>
</evidence>
<dbReference type="AlphaFoldDB" id="C1C1M8"/>
<dbReference type="GO" id="GO:0006302">
    <property type="term" value="P:double-strand break repair"/>
    <property type="evidence" value="ECO:0007669"/>
    <property type="project" value="TreeGrafter"/>
</dbReference>
<evidence type="ECO:0000256" key="4">
    <source>
        <dbReference type="ARBA" id="ARBA00022679"/>
    </source>
</evidence>
<organism evidence="13">
    <name type="scientific">Caligus clemensi</name>
    <name type="common">Sea louse</name>
    <dbReference type="NCBI Taxonomy" id="344056"/>
    <lineage>
        <taxon>Eukaryota</taxon>
        <taxon>Metazoa</taxon>
        <taxon>Ecdysozoa</taxon>
        <taxon>Arthropoda</taxon>
        <taxon>Crustacea</taxon>
        <taxon>Multicrustacea</taxon>
        <taxon>Hexanauplia</taxon>
        <taxon>Copepoda</taxon>
        <taxon>Siphonostomatoida</taxon>
        <taxon>Caligidae</taxon>
        <taxon>Caligus</taxon>
    </lineage>
</organism>
<gene>
    <name evidence="13" type="primary">RN168</name>
</gene>
<dbReference type="CDD" id="cd21952">
    <property type="entry name" value="MIU2_RNF168"/>
    <property type="match status" value="1"/>
</dbReference>
<evidence type="ECO:0000256" key="10">
    <source>
        <dbReference type="PROSITE-ProRule" id="PRU00175"/>
    </source>
</evidence>
<dbReference type="InterPro" id="IPR001841">
    <property type="entry name" value="Znf_RING"/>
</dbReference>
<keyword evidence="6 10" id="KW-0479">Metal-binding</keyword>
<comment type="subcellular location">
    <subcellularLocation>
        <location evidence="2">Nucleus</location>
    </subcellularLocation>
</comment>
<feature type="region of interest" description="Disordered" evidence="11">
    <location>
        <begin position="156"/>
        <end position="177"/>
    </location>
</feature>
<accession>C1C1M8</accession>
<dbReference type="PANTHER" id="PTHR23328:SF0">
    <property type="entry name" value="RING-TYPE DOMAIN-CONTAINING PROTEIN"/>
    <property type="match status" value="1"/>
</dbReference>
<dbReference type="Gene3D" id="3.30.40.10">
    <property type="entry name" value="Zinc/RING finger domain, C3HC4 (zinc finger)"/>
    <property type="match status" value="1"/>
</dbReference>
<dbReference type="InterPro" id="IPR013083">
    <property type="entry name" value="Znf_RING/FYVE/PHD"/>
</dbReference>
<keyword evidence="8" id="KW-0862">Zinc</keyword>
<keyword evidence="9" id="KW-0539">Nucleus</keyword>